<dbReference type="STRING" id="429701.A0A2G9G826"/>
<dbReference type="SMART" id="SM00499">
    <property type="entry name" value="AAI"/>
    <property type="match status" value="1"/>
</dbReference>
<dbReference type="PANTHER" id="PTHR33122">
    <property type="entry name" value="LIPID BINDING PROTEIN-RELATED"/>
    <property type="match status" value="1"/>
</dbReference>
<dbReference type="InterPro" id="IPR036312">
    <property type="entry name" value="Bifun_inhib/LTP/seed_sf"/>
</dbReference>
<gene>
    <name evidence="3" type="ORF">CDL12_26038</name>
</gene>
<dbReference type="InterPro" id="IPR016140">
    <property type="entry name" value="Bifunc_inhib/LTP/seed_store"/>
</dbReference>
<name>A0A2G9G826_9LAMI</name>
<evidence type="ECO:0000313" key="3">
    <source>
        <dbReference type="EMBL" id="PIN01449.1"/>
    </source>
</evidence>
<sequence>MAGFLRVVFLMSLLVIAGLQCAKGARSVCGKSSPDEEAMHLAPCADAAKDEKAPVSASCCQQVKRIGQNPDCLCAVLLSGTAKASGVKAEVAITIPKRCGFTNRPVGYKCGPYTLP</sequence>
<dbReference type="GO" id="GO:0005504">
    <property type="term" value="F:fatty acid binding"/>
    <property type="evidence" value="ECO:0007669"/>
    <property type="project" value="InterPro"/>
</dbReference>
<dbReference type="EMBL" id="NKXS01006415">
    <property type="protein sequence ID" value="PIN01449.1"/>
    <property type="molecule type" value="Genomic_DNA"/>
</dbReference>
<organism evidence="3 4">
    <name type="scientific">Handroanthus impetiginosus</name>
    <dbReference type="NCBI Taxonomy" id="429701"/>
    <lineage>
        <taxon>Eukaryota</taxon>
        <taxon>Viridiplantae</taxon>
        <taxon>Streptophyta</taxon>
        <taxon>Embryophyta</taxon>
        <taxon>Tracheophyta</taxon>
        <taxon>Spermatophyta</taxon>
        <taxon>Magnoliopsida</taxon>
        <taxon>eudicotyledons</taxon>
        <taxon>Gunneridae</taxon>
        <taxon>Pentapetalae</taxon>
        <taxon>asterids</taxon>
        <taxon>lamiids</taxon>
        <taxon>Lamiales</taxon>
        <taxon>Bignoniaceae</taxon>
        <taxon>Crescentiina</taxon>
        <taxon>Tabebuia alliance</taxon>
        <taxon>Handroanthus</taxon>
    </lineage>
</organism>
<dbReference type="CDD" id="cd00010">
    <property type="entry name" value="AAI_LTSS"/>
    <property type="match status" value="1"/>
</dbReference>
<keyword evidence="4" id="KW-1185">Reference proteome</keyword>
<dbReference type="InterPro" id="IPR039265">
    <property type="entry name" value="DIR1-like"/>
</dbReference>
<protein>
    <recommendedName>
        <fullName evidence="2">Bifunctional inhibitor/plant lipid transfer protein/seed storage helical domain-containing protein</fullName>
    </recommendedName>
</protein>
<dbReference type="Proteomes" id="UP000231279">
    <property type="component" value="Unassembled WGS sequence"/>
</dbReference>
<proteinExistence type="predicted"/>
<evidence type="ECO:0000256" key="1">
    <source>
        <dbReference type="SAM" id="SignalP"/>
    </source>
</evidence>
<dbReference type="OrthoDB" id="678526at2759"/>
<dbReference type="Pfam" id="PF14368">
    <property type="entry name" value="LTP_2"/>
    <property type="match status" value="1"/>
</dbReference>
<keyword evidence="1" id="KW-0732">Signal</keyword>
<dbReference type="Gene3D" id="1.10.110.10">
    <property type="entry name" value="Plant lipid-transfer and hydrophobic proteins"/>
    <property type="match status" value="1"/>
</dbReference>
<evidence type="ECO:0000313" key="4">
    <source>
        <dbReference type="Proteomes" id="UP000231279"/>
    </source>
</evidence>
<feature type="domain" description="Bifunctional inhibitor/plant lipid transfer protein/seed storage helical" evidence="2">
    <location>
        <begin position="29"/>
        <end position="110"/>
    </location>
</feature>
<accession>A0A2G9G826</accession>
<feature type="signal peptide" evidence="1">
    <location>
        <begin position="1"/>
        <end position="24"/>
    </location>
</feature>
<evidence type="ECO:0000259" key="2">
    <source>
        <dbReference type="SMART" id="SM00499"/>
    </source>
</evidence>
<reference evidence="4" key="1">
    <citation type="journal article" date="2018" name="Gigascience">
        <title>Genome assembly of the Pink Ipe (Handroanthus impetiginosus, Bignoniaceae), a highly valued, ecologically keystone Neotropical timber forest tree.</title>
        <authorList>
            <person name="Silva-Junior O.B."/>
            <person name="Grattapaglia D."/>
            <person name="Novaes E."/>
            <person name="Collevatti R.G."/>
        </authorList>
    </citation>
    <scope>NUCLEOTIDE SEQUENCE [LARGE SCALE GENOMIC DNA]</scope>
    <source>
        <strain evidence="4">cv. UFG-1</strain>
    </source>
</reference>
<comment type="caution">
    <text evidence="3">The sequence shown here is derived from an EMBL/GenBank/DDBJ whole genome shotgun (WGS) entry which is preliminary data.</text>
</comment>
<dbReference type="AlphaFoldDB" id="A0A2G9G826"/>
<dbReference type="PANTHER" id="PTHR33122:SF4">
    <property type="entry name" value="OS04G0415800 PROTEIN"/>
    <property type="match status" value="1"/>
</dbReference>
<dbReference type="GO" id="GO:0009627">
    <property type="term" value="P:systemic acquired resistance"/>
    <property type="evidence" value="ECO:0007669"/>
    <property type="project" value="InterPro"/>
</dbReference>
<dbReference type="SUPFAM" id="SSF47699">
    <property type="entry name" value="Bifunctional inhibitor/lipid-transfer protein/seed storage 2S albumin"/>
    <property type="match status" value="1"/>
</dbReference>
<feature type="chain" id="PRO_5013654827" description="Bifunctional inhibitor/plant lipid transfer protein/seed storage helical domain-containing protein" evidence="1">
    <location>
        <begin position="25"/>
        <end position="116"/>
    </location>
</feature>